<accession>A0A1M7ZKE4</accession>
<keyword evidence="4" id="KW-1185">Reference proteome</keyword>
<dbReference type="InterPro" id="IPR011083">
    <property type="entry name" value="Phage_tail_collar_dom"/>
</dbReference>
<dbReference type="Gene3D" id="3.90.1340.10">
    <property type="entry name" value="Phage tail collar domain"/>
    <property type="match status" value="1"/>
</dbReference>
<evidence type="ECO:0000259" key="2">
    <source>
        <dbReference type="Pfam" id="PF07484"/>
    </source>
</evidence>
<protein>
    <submittedName>
        <fullName evidence="3">Microcystin-dependent protein</fullName>
    </submittedName>
</protein>
<dbReference type="SUPFAM" id="SSF88874">
    <property type="entry name" value="Receptor-binding domain of short tail fibre protein gp12"/>
    <property type="match status" value="1"/>
</dbReference>
<evidence type="ECO:0000313" key="4">
    <source>
        <dbReference type="Proteomes" id="UP000184609"/>
    </source>
</evidence>
<proteinExistence type="predicted"/>
<dbReference type="EMBL" id="FRXN01000008">
    <property type="protein sequence ID" value="SHO65358.1"/>
    <property type="molecule type" value="Genomic_DNA"/>
</dbReference>
<organism evidence="3 4">
    <name type="scientific">Algoriphagus zhangzhouensis</name>
    <dbReference type="NCBI Taxonomy" id="1073327"/>
    <lineage>
        <taxon>Bacteria</taxon>
        <taxon>Pseudomonadati</taxon>
        <taxon>Bacteroidota</taxon>
        <taxon>Cytophagia</taxon>
        <taxon>Cytophagales</taxon>
        <taxon>Cyclobacteriaceae</taxon>
        <taxon>Algoriphagus</taxon>
    </lineage>
</organism>
<gene>
    <name evidence="3" type="ORF">SAMN04488108_4019</name>
</gene>
<evidence type="ECO:0000256" key="1">
    <source>
        <dbReference type="SAM" id="MobiDB-lite"/>
    </source>
</evidence>
<dbReference type="RefSeq" id="WP_170865157.1">
    <property type="nucleotide sequence ID" value="NZ_FRXN01000008.1"/>
</dbReference>
<evidence type="ECO:0000313" key="3">
    <source>
        <dbReference type="EMBL" id="SHO65358.1"/>
    </source>
</evidence>
<feature type="region of interest" description="Disordered" evidence="1">
    <location>
        <begin position="127"/>
        <end position="159"/>
    </location>
</feature>
<name>A0A1M7ZKE4_9BACT</name>
<feature type="domain" description="Phage tail collar" evidence="2">
    <location>
        <begin position="6"/>
        <end position="61"/>
    </location>
</feature>
<dbReference type="AlphaFoldDB" id="A0A1M7ZKE4"/>
<reference evidence="4" key="1">
    <citation type="submission" date="2016-12" db="EMBL/GenBank/DDBJ databases">
        <authorList>
            <person name="Varghese N."/>
            <person name="Submissions S."/>
        </authorList>
    </citation>
    <scope>NUCLEOTIDE SEQUENCE [LARGE SCALE GENOMIC DNA]</scope>
    <source>
        <strain evidence="4">DSM 25035</strain>
    </source>
</reference>
<dbReference type="InterPro" id="IPR037053">
    <property type="entry name" value="Phage_tail_collar_dom_sf"/>
</dbReference>
<dbReference type="Proteomes" id="UP000184609">
    <property type="component" value="Unassembled WGS sequence"/>
</dbReference>
<dbReference type="STRING" id="1073327.SAMN04488108_4019"/>
<feature type="compositionally biased region" description="Polar residues" evidence="1">
    <location>
        <begin position="145"/>
        <end position="157"/>
    </location>
</feature>
<sequence>MEPFIGQIMLVGFNFAPRGWMTCEGQLLPISQYTALFSLLGTTYGGDGRTTFALPDMRGRAAIGMGHGPGLSSYTWGQKGGVENVTLNTLQIPNHSHNLNASPNAGTSATPNGNFIAKHQVTIERGNTVDGDSFTPDGTGVSPMNPASISSVGGNQSHENRQPYLASNYIIALVGIFPSRN</sequence>
<dbReference type="Pfam" id="PF07484">
    <property type="entry name" value="Collar"/>
    <property type="match status" value="1"/>
</dbReference>